<dbReference type="AlphaFoldDB" id="Q67ST0"/>
<dbReference type="HOGENOM" id="CLU_055286_0_1_9"/>
<dbReference type="Gene3D" id="3.30.470.20">
    <property type="entry name" value="ATP-grasp fold, B domain"/>
    <property type="match status" value="1"/>
</dbReference>
<sequence length="318" mass="35872">MLRPEVLILSNRHDYASDYICSQLWEQGIPYLRLNTDDMPEMELCLYPTEPRLEGVVSGLEFCIDSALRSVYFRCPVFLREMPGIALPAHDQMVRSQWASFVRNLTVFQEALWVNHPGKTYLSENKALQLLEARKAGLTVPRSIVTNSTKKVTTEFAGESRVMLKSLDTLLVRQGDVEAFAYAVPWNLSELAKETMSAAPATVQPYFEPKVDWRVTVVGKKLFAVKILKDEKGVSGDWRLEKDRVRFVPSNLPAPVSSACLRLTKQLGLIFGAIDLVEVGGEFVFLEINPTGEWAWLVEQAGLPIDREIAKILRQGEL</sequence>
<reference evidence="1 2" key="1">
    <citation type="journal article" date="2004" name="Nucleic Acids Res.">
        <title>Genome sequence of Symbiobacterium thermophilum, an uncultivable bacterium that depends on microbial commensalism.</title>
        <authorList>
            <person name="Ueda K."/>
            <person name="Yamashita A."/>
            <person name="Ishikawa J."/>
            <person name="Shimada M."/>
            <person name="Watsuji T."/>
            <person name="Morimura K."/>
            <person name="Ikeda H."/>
            <person name="Hattori M."/>
            <person name="Beppu T."/>
        </authorList>
    </citation>
    <scope>NUCLEOTIDE SEQUENCE [LARGE SCALE GENOMIC DNA]</scope>
    <source>
        <strain evidence="2">T / IAM 14863</strain>
    </source>
</reference>
<evidence type="ECO:0008006" key="3">
    <source>
        <dbReference type="Google" id="ProtNLM"/>
    </source>
</evidence>
<dbReference type="PANTHER" id="PTHR21621">
    <property type="entry name" value="RIBOSOMAL PROTEIN S6 MODIFICATION PROTEIN"/>
    <property type="match status" value="1"/>
</dbReference>
<dbReference type="KEGG" id="sth:STH278"/>
<dbReference type="eggNOG" id="COG0189">
    <property type="taxonomic scope" value="Bacteria"/>
</dbReference>
<protein>
    <recommendedName>
        <fullName evidence="3">ATP-grasp domain-containing protein</fullName>
    </recommendedName>
</protein>
<proteinExistence type="predicted"/>
<dbReference type="STRING" id="292459.STH278"/>
<keyword evidence="2" id="KW-1185">Reference proteome</keyword>
<dbReference type="PANTHER" id="PTHR21621:SF0">
    <property type="entry name" value="BETA-CITRYLGLUTAMATE SYNTHASE B-RELATED"/>
    <property type="match status" value="1"/>
</dbReference>
<gene>
    <name evidence="1" type="ordered locus">STH278</name>
</gene>
<name>Q67ST0_SYMTH</name>
<dbReference type="SUPFAM" id="SSF56059">
    <property type="entry name" value="Glutathione synthetase ATP-binding domain-like"/>
    <property type="match status" value="1"/>
</dbReference>
<evidence type="ECO:0000313" key="1">
    <source>
        <dbReference type="EMBL" id="BAD39263.1"/>
    </source>
</evidence>
<dbReference type="GO" id="GO:0005737">
    <property type="term" value="C:cytoplasm"/>
    <property type="evidence" value="ECO:0007669"/>
    <property type="project" value="TreeGrafter"/>
</dbReference>
<organism evidence="1 2">
    <name type="scientific">Symbiobacterium thermophilum (strain DSM 24528 / JCM 14929 / IAM 14863 / T)</name>
    <dbReference type="NCBI Taxonomy" id="292459"/>
    <lineage>
        <taxon>Bacteria</taxon>
        <taxon>Bacillati</taxon>
        <taxon>Bacillota</taxon>
        <taxon>Clostridia</taxon>
        <taxon>Eubacteriales</taxon>
        <taxon>Symbiobacteriaceae</taxon>
        <taxon>Symbiobacterium</taxon>
    </lineage>
</organism>
<dbReference type="GO" id="GO:0018169">
    <property type="term" value="F:ribosomal S6-glutamic acid ligase activity"/>
    <property type="evidence" value="ECO:0007669"/>
    <property type="project" value="TreeGrafter"/>
</dbReference>
<accession>Q67ST0</accession>
<dbReference type="GO" id="GO:0009432">
    <property type="term" value="P:SOS response"/>
    <property type="evidence" value="ECO:0007669"/>
    <property type="project" value="TreeGrafter"/>
</dbReference>
<dbReference type="EMBL" id="AP006840">
    <property type="protein sequence ID" value="BAD39263.1"/>
    <property type="molecule type" value="Genomic_DNA"/>
</dbReference>
<evidence type="ECO:0000313" key="2">
    <source>
        <dbReference type="Proteomes" id="UP000000417"/>
    </source>
</evidence>
<dbReference type="Proteomes" id="UP000000417">
    <property type="component" value="Chromosome"/>
</dbReference>